<dbReference type="Gene3D" id="1.20.144.10">
    <property type="entry name" value="Phosphatidic acid phosphatase type 2/haloperoxidase"/>
    <property type="match status" value="1"/>
</dbReference>
<dbReference type="EMBL" id="JAIWYP010000007">
    <property type="protein sequence ID" value="KAH3801829.1"/>
    <property type="molecule type" value="Genomic_DNA"/>
</dbReference>
<feature type="region of interest" description="Disordered" evidence="1">
    <location>
        <begin position="1"/>
        <end position="31"/>
    </location>
</feature>
<dbReference type="PANTHER" id="PTHR14969">
    <property type="entry name" value="SPHINGOSINE-1-PHOSPHATE PHOSPHOHYDROLASE"/>
    <property type="match status" value="1"/>
</dbReference>
<feature type="transmembrane region" description="Helical" evidence="2">
    <location>
        <begin position="195"/>
        <end position="217"/>
    </location>
</feature>
<evidence type="ECO:0000313" key="5">
    <source>
        <dbReference type="Proteomes" id="UP000828390"/>
    </source>
</evidence>
<dbReference type="OrthoDB" id="10266771at2759"/>
<dbReference type="PANTHER" id="PTHR14969:SF13">
    <property type="entry name" value="AT30094P"/>
    <property type="match status" value="1"/>
</dbReference>
<dbReference type="SUPFAM" id="SSF48317">
    <property type="entry name" value="Acid phosphatase/Vanadium-dependent haloperoxidase"/>
    <property type="match status" value="1"/>
</dbReference>
<dbReference type="CDD" id="cd03391">
    <property type="entry name" value="PAP2_containing_2_like"/>
    <property type="match status" value="1"/>
</dbReference>
<evidence type="ECO:0000313" key="4">
    <source>
        <dbReference type="EMBL" id="KAH3801829.1"/>
    </source>
</evidence>
<evidence type="ECO:0000259" key="3">
    <source>
        <dbReference type="SMART" id="SM00014"/>
    </source>
</evidence>
<dbReference type="Proteomes" id="UP000828390">
    <property type="component" value="Unassembled WGS sequence"/>
</dbReference>
<comment type="caution">
    <text evidence="4">The sequence shown here is derived from an EMBL/GenBank/DDBJ whole genome shotgun (WGS) entry which is preliminary data.</text>
</comment>
<gene>
    <name evidence="4" type="ORF">DPMN_155491</name>
</gene>
<organism evidence="4 5">
    <name type="scientific">Dreissena polymorpha</name>
    <name type="common">Zebra mussel</name>
    <name type="synonym">Mytilus polymorpha</name>
    <dbReference type="NCBI Taxonomy" id="45954"/>
    <lineage>
        <taxon>Eukaryota</taxon>
        <taxon>Metazoa</taxon>
        <taxon>Spiralia</taxon>
        <taxon>Lophotrochozoa</taxon>
        <taxon>Mollusca</taxon>
        <taxon>Bivalvia</taxon>
        <taxon>Autobranchia</taxon>
        <taxon>Heteroconchia</taxon>
        <taxon>Euheterodonta</taxon>
        <taxon>Imparidentia</taxon>
        <taxon>Neoheterodontei</taxon>
        <taxon>Myida</taxon>
        <taxon>Dreissenoidea</taxon>
        <taxon>Dreissenidae</taxon>
        <taxon>Dreissena</taxon>
    </lineage>
</organism>
<feature type="domain" description="Phosphatidic acid phosphatase type 2/haloperoxidase" evidence="3">
    <location>
        <begin position="101"/>
        <end position="213"/>
    </location>
</feature>
<proteinExistence type="predicted"/>
<reference evidence="4" key="2">
    <citation type="submission" date="2020-11" db="EMBL/GenBank/DDBJ databases">
        <authorList>
            <person name="McCartney M.A."/>
            <person name="Auch B."/>
            <person name="Kono T."/>
            <person name="Mallez S."/>
            <person name="Becker A."/>
            <person name="Gohl D.M."/>
            <person name="Silverstein K.A.T."/>
            <person name="Koren S."/>
            <person name="Bechman K.B."/>
            <person name="Herman A."/>
            <person name="Abrahante J.E."/>
            <person name="Garbe J."/>
        </authorList>
    </citation>
    <scope>NUCLEOTIDE SEQUENCE</scope>
    <source>
        <strain evidence="4">Duluth1</strain>
        <tissue evidence="4">Whole animal</tissue>
    </source>
</reference>
<evidence type="ECO:0000256" key="2">
    <source>
        <dbReference type="SAM" id="Phobius"/>
    </source>
</evidence>
<evidence type="ECO:0000256" key="1">
    <source>
        <dbReference type="SAM" id="MobiDB-lite"/>
    </source>
</evidence>
<keyword evidence="2" id="KW-1133">Transmembrane helix</keyword>
<dbReference type="InterPro" id="IPR036938">
    <property type="entry name" value="PAP2/HPO_sf"/>
</dbReference>
<dbReference type="SMART" id="SM00014">
    <property type="entry name" value="acidPPc"/>
    <property type="match status" value="1"/>
</dbReference>
<keyword evidence="5" id="KW-1185">Reference proteome</keyword>
<reference evidence="4" key="1">
    <citation type="journal article" date="2019" name="bioRxiv">
        <title>The Genome of the Zebra Mussel, Dreissena polymorpha: A Resource for Invasive Species Research.</title>
        <authorList>
            <person name="McCartney M.A."/>
            <person name="Auch B."/>
            <person name="Kono T."/>
            <person name="Mallez S."/>
            <person name="Zhang Y."/>
            <person name="Obille A."/>
            <person name="Becker A."/>
            <person name="Abrahante J.E."/>
            <person name="Garbe J."/>
            <person name="Badalamenti J.P."/>
            <person name="Herman A."/>
            <person name="Mangelson H."/>
            <person name="Liachko I."/>
            <person name="Sullivan S."/>
            <person name="Sone E.D."/>
            <person name="Koren S."/>
            <person name="Silverstein K.A.T."/>
            <person name="Beckman K.B."/>
            <person name="Gohl D.M."/>
        </authorList>
    </citation>
    <scope>NUCLEOTIDE SEQUENCE</scope>
    <source>
        <strain evidence="4">Duluth1</strain>
        <tissue evidence="4">Whole animal</tissue>
    </source>
</reference>
<dbReference type="AlphaFoldDB" id="A0A9D4JA08"/>
<name>A0A9D4JA08_DREPO</name>
<keyword evidence="2" id="KW-0812">Transmembrane</keyword>
<accession>A0A9D4JA08</accession>
<dbReference type="Pfam" id="PF01569">
    <property type="entry name" value="PAP2"/>
    <property type="match status" value="1"/>
</dbReference>
<dbReference type="InterPro" id="IPR000326">
    <property type="entry name" value="PAP2/HPO"/>
</dbReference>
<protein>
    <recommendedName>
        <fullName evidence="3">Phosphatidic acid phosphatase type 2/haloperoxidase domain-containing protein</fullName>
    </recommendedName>
</protein>
<feature type="transmembrane region" description="Helical" evidence="2">
    <location>
        <begin position="106"/>
        <end position="124"/>
    </location>
</feature>
<sequence>MASYRKNARNGLSPKKETHKQNGVDTNENSGNKVMKNSLWKKLVDIDEKCTAICAVCAHENSPLSLLRPVMKLIEVSCHGVPWLLVTTLFLLSVHKAHHVEMLVNLLYGLILDLIVIGILKTVFRRSRPAHNKMDMFATVSIDNYSFPSGHASRAGMLACFFFMRYLTCPTKSLLVLTWSLIVTASRVALGRHHIVDVVCGYGVGIAEYLLLVYLWVPVETCLSWLELYFSHFHL</sequence>
<dbReference type="GO" id="GO:0042392">
    <property type="term" value="F:sphingosine-1-phosphate phosphatase activity"/>
    <property type="evidence" value="ECO:0007669"/>
    <property type="project" value="TreeGrafter"/>
</dbReference>
<keyword evidence="2" id="KW-0472">Membrane</keyword>